<dbReference type="Proteomes" id="UP000250443">
    <property type="component" value="Unassembled WGS sequence"/>
</dbReference>
<reference evidence="1 3" key="1">
    <citation type="submission" date="2018-06" db="EMBL/GenBank/DDBJ databases">
        <authorList>
            <consortium name="Pathogen Informatics"/>
            <person name="Doyle S."/>
        </authorList>
    </citation>
    <scope>NUCLEOTIDE SEQUENCE [LARGE SCALE GENOMIC DNA]</scope>
    <source>
        <strain evidence="1 3">NCTC11842</strain>
    </source>
</reference>
<dbReference type="EMBL" id="UAUF01000002">
    <property type="protein sequence ID" value="SPZ00310.1"/>
    <property type="molecule type" value="Genomic_DNA"/>
</dbReference>
<name>A0A2X2BUP0_PSELU</name>
<organism evidence="1 3">
    <name type="scientific">Pseudomonas luteola</name>
    <dbReference type="NCBI Taxonomy" id="47886"/>
    <lineage>
        <taxon>Bacteria</taxon>
        <taxon>Pseudomonadati</taxon>
        <taxon>Pseudomonadota</taxon>
        <taxon>Gammaproteobacteria</taxon>
        <taxon>Pseudomonadales</taxon>
        <taxon>Pseudomonadaceae</taxon>
        <taxon>Pseudomonas</taxon>
    </lineage>
</organism>
<dbReference type="AlphaFoldDB" id="A0A2X2BUP0"/>
<evidence type="ECO:0000313" key="3">
    <source>
        <dbReference type="Proteomes" id="UP000250443"/>
    </source>
</evidence>
<dbReference type="RefSeq" id="WP_073450552.1">
    <property type="nucleotide sequence ID" value="NZ_FQYS01000013.1"/>
</dbReference>
<protein>
    <submittedName>
        <fullName evidence="1">Uncharacterized protein</fullName>
    </submittedName>
</protein>
<dbReference type="EMBL" id="UAUF01000002">
    <property type="protein sequence ID" value="SPZ00102.1"/>
    <property type="molecule type" value="Genomic_DNA"/>
</dbReference>
<evidence type="ECO:0000313" key="2">
    <source>
        <dbReference type="EMBL" id="SPZ00310.1"/>
    </source>
</evidence>
<sequence length="194" mass="22582">MNTSNYYTLNPEVNLLVLKHGFRRRFRALKSLEKHLHYWRILDIDWPPAIDFMESIYNHIGEGILHQNRPVIWSVVDKTMTEYTDAVQNVNGDRKLNDFYRFAVIINATISNAVKLLSVNISDESGNVWNLLSDKTPCEVLNTHDQLTTTPLTSDQIIEARRILLNLLEERYLGILRDTRHENHIVAGTLPRLF</sequence>
<evidence type="ECO:0000313" key="1">
    <source>
        <dbReference type="EMBL" id="SPZ00102.1"/>
    </source>
</evidence>
<gene>
    <name evidence="1" type="ORF">NCTC11842_00247</name>
    <name evidence="2" type="ORF">NCTC11842_00459</name>
</gene>
<accession>A0A2X2BUP0</accession>
<proteinExistence type="predicted"/>